<dbReference type="AlphaFoldDB" id="A0A914GZ16"/>
<evidence type="ECO:0000313" key="1">
    <source>
        <dbReference type="Proteomes" id="UP000887572"/>
    </source>
</evidence>
<keyword evidence="1" id="KW-1185">Reference proteome</keyword>
<proteinExistence type="predicted"/>
<accession>A0A914GZ16</accession>
<reference evidence="2" key="1">
    <citation type="submission" date="2022-11" db="UniProtKB">
        <authorList>
            <consortium name="WormBaseParasite"/>
        </authorList>
    </citation>
    <scope>IDENTIFICATION</scope>
</reference>
<sequence length="67" mass="7639">MHIKRLTFQNVNGKAQGPAGTGLQRKALLLSVIQFLREKEVTEMKVHFVPHSQTANFSLANLKCEFW</sequence>
<evidence type="ECO:0000313" key="2">
    <source>
        <dbReference type="WBParaSite" id="Gr19_v10_g1250.t1"/>
    </source>
</evidence>
<dbReference type="WBParaSite" id="Gr19_v10_g1250.t1">
    <property type="protein sequence ID" value="Gr19_v10_g1250.t1"/>
    <property type="gene ID" value="Gr19_v10_g1250"/>
</dbReference>
<name>A0A914GZ16_GLORO</name>
<organism evidence="1 2">
    <name type="scientific">Globodera rostochiensis</name>
    <name type="common">Golden nematode worm</name>
    <name type="synonym">Heterodera rostochiensis</name>
    <dbReference type="NCBI Taxonomy" id="31243"/>
    <lineage>
        <taxon>Eukaryota</taxon>
        <taxon>Metazoa</taxon>
        <taxon>Ecdysozoa</taxon>
        <taxon>Nematoda</taxon>
        <taxon>Chromadorea</taxon>
        <taxon>Rhabditida</taxon>
        <taxon>Tylenchina</taxon>
        <taxon>Tylenchomorpha</taxon>
        <taxon>Tylenchoidea</taxon>
        <taxon>Heteroderidae</taxon>
        <taxon>Heteroderinae</taxon>
        <taxon>Globodera</taxon>
    </lineage>
</organism>
<dbReference type="Proteomes" id="UP000887572">
    <property type="component" value="Unplaced"/>
</dbReference>
<protein>
    <submittedName>
        <fullName evidence="2">Uncharacterized protein</fullName>
    </submittedName>
</protein>